<protein>
    <submittedName>
        <fullName evidence="2">Uncharacterized protein</fullName>
    </submittedName>
</protein>
<organism evidence="2 3">
    <name type="scientific">Candidatus Brocadia carolinensis</name>
    <dbReference type="NCBI Taxonomy" id="1004156"/>
    <lineage>
        <taxon>Bacteria</taxon>
        <taxon>Pseudomonadati</taxon>
        <taxon>Planctomycetota</taxon>
        <taxon>Candidatus Brocadiia</taxon>
        <taxon>Candidatus Brocadiales</taxon>
        <taxon>Candidatus Brocadiaceae</taxon>
        <taxon>Candidatus Brocadia</taxon>
    </lineage>
</organism>
<evidence type="ECO:0000313" key="2">
    <source>
        <dbReference type="EMBL" id="OOP55530.1"/>
    </source>
</evidence>
<gene>
    <name evidence="2" type="ORF">AYP45_14205</name>
</gene>
<name>A0A1V4AR05_9BACT</name>
<dbReference type="AlphaFoldDB" id="A0A1V4AR05"/>
<dbReference type="Proteomes" id="UP000189681">
    <property type="component" value="Unassembled WGS sequence"/>
</dbReference>
<dbReference type="STRING" id="1004156.AYP45_14205"/>
<sequence>MDQIKPDTQTTLEARPQQKIHIPLSGKSGSDVPCKHGAVNRTAVATPEKALNPAKKKKKLDSHNRHYCIWDFIAGNTV</sequence>
<reference evidence="2 3" key="1">
    <citation type="journal article" date="2017" name="Water Res.">
        <title>Discovery and metagenomic analysis of an anammox bacterial enrichment related to Candidatus "Brocadia caroliniensis" in a full-scale glycerol-fed nitritation-denitritation separate centrate treatment process.</title>
        <authorList>
            <person name="Park H."/>
            <person name="Brotto A.C."/>
            <person name="van Loosdrecht M.C."/>
            <person name="Chandran K."/>
        </authorList>
    </citation>
    <scope>NUCLEOTIDE SEQUENCE [LARGE SCALE GENOMIC DNA]</scope>
    <source>
        <strain evidence="2">26THWARD</strain>
    </source>
</reference>
<dbReference type="EMBL" id="AYTS01000137">
    <property type="protein sequence ID" value="OOP55530.1"/>
    <property type="molecule type" value="Genomic_DNA"/>
</dbReference>
<proteinExistence type="predicted"/>
<evidence type="ECO:0000256" key="1">
    <source>
        <dbReference type="SAM" id="MobiDB-lite"/>
    </source>
</evidence>
<feature type="region of interest" description="Disordered" evidence="1">
    <location>
        <begin position="1"/>
        <end position="32"/>
    </location>
</feature>
<evidence type="ECO:0000313" key="3">
    <source>
        <dbReference type="Proteomes" id="UP000189681"/>
    </source>
</evidence>
<feature type="compositionally biased region" description="Polar residues" evidence="1">
    <location>
        <begin position="1"/>
        <end position="12"/>
    </location>
</feature>
<accession>A0A1V4AR05</accession>
<comment type="caution">
    <text evidence="2">The sequence shown here is derived from an EMBL/GenBank/DDBJ whole genome shotgun (WGS) entry which is preliminary data.</text>
</comment>